<evidence type="ECO:0000256" key="8">
    <source>
        <dbReference type="ARBA" id="ARBA00022707"/>
    </source>
</evidence>
<evidence type="ECO:0000256" key="4">
    <source>
        <dbReference type="ARBA" id="ARBA00004371"/>
    </source>
</evidence>
<dbReference type="CDD" id="cd16489">
    <property type="entry name" value="mRING-CH-C4HC2H_ZNRF"/>
    <property type="match status" value="1"/>
</dbReference>
<evidence type="ECO:0000256" key="3">
    <source>
        <dbReference type="ARBA" id="ARBA00004177"/>
    </source>
</evidence>
<evidence type="ECO:0000313" key="19">
    <source>
        <dbReference type="EMBL" id="CAL5130450.1"/>
    </source>
</evidence>
<proteinExistence type="predicted"/>
<dbReference type="InterPro" id="IPR001841">
    <property type="entry name" value="Znf_RING"/>
</dbReference>
<dbReference type="InterPro" id="IPR013083">
    <property type="entry name" value="Znf_RING/FYVE/PHD"/>
</dbReference>
<feature type="region of interest" description="Disordered" evidence="17">
    <location>
        <begin position="1"/>
        <end position="59"/>
    </location>
</feature>
<keyword evidence="9" id="KW-0967">Endosome</keyword>
<dbReference type="PROSITE" id="PS50089">
    <property type="entry name" value="ZF_RING_2"/>
    <property type="match status" value="1"/>
</dbReference>
<keyword evidence="7" id="KW-0808">Transferase</keyword>
<dbReference type="PANTHER" id="PTHR46661:SF4">
    <property type="entry name" value="RING-TYPE DOMAIN-CONTAINING PROTEIN"/>
    <property type="match status" value="1"/>
</dbReference>
<evidence type="ECO:0000256" key="14">
    <source>
        <dbReference type="ARBA" id="ARBA00023228"/>
    </source>
</evidence>
<evidence type="ECO:0000256" key="6">
    <source>
        <dbReference type="ARBA" id="ARBA00012483"/>
    </source>
</evidence>
<evidence type="ECO:0000256" key="15">
    <source>
        <dbReference type="ARBA" id="ARBA00023288"/>
    </source>
</evidence>
<dbReference type="EC" id="2.3.2.27" evidence="6"/>
<evidence type="ECO:0000256" key="9">
    <source>
        <dbReference type="ARBA" id="ARBA00022753"/>
    </source>
</evidence>
<evidence type="ECO:0000256" key="12">
    <source>
        <dbReference type="ARBA" id="ARBA00022833"/>
    </source>
</evidence>
<dbReference type="InterPro" id="IPR051878">
    <property type="entry name" value="ZNRF_ubiq-protein_ligase"/>
</dbReference>
<keyword evidence="12" id="KW-0862">Zinc</keyword>
<evidence type="ECO:0000256" key="16">
    <source>
        <dbReference type="PROSITE-ProRule" id="PRU00175"/>
    </source>
</evidence>
<keyword evidence="10 16" id="KW-0863">Zinc-finger</keyword>
<evidence type="ECO:0000256" key="7">
    <source>
        <dbReference type="ARBA" id="ARBA00022679"/>
    </source>
</evidence>
<dbReference type="GO" id="GO:0008270">
    <property type="term" value="F:zinc ion binding"/>
    <property type="evidence" value="ECO:0007669"/>
    <property type="project" value="UniProtKB-KW"/>
</dbReference>
<protein>
    <recommendedName>
        <fullName evidence="6">RING-type E3 ubiquitin transferase</fullName>
        <ecNumber evidence="6">2.3.2.27</ecNumber>
    </recommendedName>
</protein>
<sequence length="297" mass="32490">MGSRLSLDSSESESSGPTGSTTQASSNYFNRGSTSNAVTTGASLSQSGTARNGPAEAPSSIDDILRELGHNFFTTTDEEGFLRLFCSRRTPGSITETNTDLTSRRSNSVTNRDASEEGRAASSADHLGAVSRQSTRTTRPRHRRHRSSWLGPDGAEATTSRGRGRNPRRSEPFDHGTELWGSSGSDSDSDMVDSLRLSSIMLRHFNLNEASNHDRQASDTGAENDLIRALRLSAARVTYNVDRLTRNEGECPICLEDLSEGDVIARLPCLCIYHKKCIDSWFRRRPVCPVHPGINEV</sequence>
<feature type="compositionally biased region" description="Polar residues" evidence="17">
    <location>
        <begin position="92"/>
        <end position="112"/>
    </location>
</feature>
<dbReference type="GO" id="GO:0016020">
    <property type="term" value="C:membrane"/>
    <property type="evidence" value="ECO:0007669"/>
    <property type="project" value="UniProtKB-SubCell"/>
</dbReference>
<feature type="compositionally biased region" description="Basic residues" evidence="17">
    <location>
        <begin position="138"/>
        <end position="147"/>
    </location>
</feature>
<comment type="caution">
    <text evidence="19">The sequence shown here is derived from an EMBL/GenBank/DDBJ whole genome shotgun (WGS) entry which is preliminary data.</text>
</comment>
<feature type="domain" description="RING-type" evidence="18">
    <location>
        <begin position="251"/>
        <end position="291"/>
    </location>
</feature>
<organism evidence="19 20">
    <name type="scientific">Calicophoron daubneyi</name>
    <name type="common">Rumen fluke</name>
    <name type="synonym">Paramphistomum daubneyi</name>
    <dbReference type="NCBI Taxonomy" id="300641"/>
    <lineage>
        <taxon>Eukaryota</taxon>
        <taxon>Metazoa</taxon>
        <taxon>Spiralia</taxon>
        <taxon>Lophotrochozoa</taxon>
        <taxon>Platyhelminthes</taxon>
        <taxon>Trematoda</taxon>
        <taxon>Digenea</taxon>
        <taxon>Plagiorchiida</taxon>
        <taxon>Pronocephalata</taxon>
        <taxon>Paramphistomoidea</taxon>
        <taxon>Paramphistomidae</taxon>
        <taxon>Calicophoron</taxon>
    </lineage>
</organism>
<dbReference type="SUPFAM" id="SSF57850">
    <property type="entry name" value="RING/U-box"/>
    <property type="match status" value="1"/>
</dbReference>
<evidence type="ECO:0000259" key="18">
    <source>
        <dbReference type="PROSITE" id="PS50089"/>
    </source>
</evidence>
<evidence type="ECO:0000256" key="2">
    <source>
        <dbReference type="ARBA" id="ARBA00004170"/>
    </source>
</evidence>
<comment type="catalytic activity">
    <reaction evidence="1">
        <text>S-ubiquitinyl-[E2 ubiquitin-conjugating enzyme]-L-cysteine + [acceptor protein]-L-lysine = [E2 ubiquitin-conjugating enzyme]-L-cysteine + N(6)-ubiquitinyl-[acceptor protein]-L-lysine.</text>
        <dbReference type="EC" id="2.3.2.27"/>
    </reaction>
</comment>
<dbReference type="GO" id="GO:0070936">
    <property type="term" value="P:protein K48-linked ubiquitination"/>
    <property type="evidence" value="ECO:0007669"/>
    <property type="project" value="TreeGrafter"/>
</dbReference>
<keyword evidence="11" id="KW-0833">Ubl conjugation pathway</keyword>
<dbReference type="GO" id="GO:0043161">
    <property type="term" value="P:proteasome-mediated ubiquitin-dependent protein catabolic process"/>
    <property type="evidence" value="ECO:0007669"/>
    <property type="project" value="TreeGrafter"/>
</dbReference>
<dbReference type="GO" id="GO:0061630">
    <property type="term" value="F:ubiquitin protein ligase activity"/>
    <property type="evidence" value="ECO:0007669"/>
    <property type="project" value="UniProtKB-EC"/>
</dbReference>
<dbReference type="Gene3D" id="3.30.40.10">
    <property type="entry name" value="Zinc/RING finger domain, C3HC4 (zinc finger)"/>
    <property type="match status" value="1"/>
</dbReference>
<dbReference type="GO" id="GO:0005768">
    <property type="term" value="C:endosome"/>
    <property type="evidence" value="ECO:0007669"/>
    <property type="project" value="UniProtKB-SubCell"/>
</dbReference>
<feature type="compositionally biased region" description="Basic and acidic residues" evidence="17">
    <location>
        <begin position="168"/>
        <end position="177"/>
    </location>
</feature>
<evidence type="ECO:0000313" key="20">
    <source>
        <dbReference type="Proteomes" id="UP001497525"/>
    </source>
</evidence>
<feature type="compositionally biased region" description="Low complexity" evidence="17">
    <location>
        <begin position="1"/>
        <end position="22"/>
    </location>
</feature>
<feature type="region of interest" description="Disordered" evidence="17">
    <location>
        <begin position="92"/>
        <end position="190"/>
    </location>
</feature>
<evidence type="ECO:0000256" key="17">
    <source>
        <dbReference type="SAM" id="MobiDB-lite"/>
    </source>
</evidence>
<comment type="subcellular location">
    <subcellularLocation>
        <location evidence="3">Endosome</location>
    </subcellularLocation>
    <subcellularLocation>
        <location evidence="4">Lysosome</location>
    </subcellularLocation>
    <subcellularLocation>
        <location evidence="2">Membrane</location>
        <topology evidence="2">Peripheral membrane protein</topology>
    </subcellularLocation>
</comment>
<reference evidence="19" key="1">
    <citation type="submission" date="2024-06" db="EMBL/GenBank/DDBJ databases">
        <authorList>
            <person name="Liu X."/>
            <person name="Lenzi L."/>
            <person name="Haldenby T S."/>
            <person name="Uol C."/>
        </authorList>
    </citation>
    <scope>NUCLEOTIDE SEQUENCE</scope>
</reference>
<dbReference type="Proteomes" id="UP001497525">
    <property type="component" value="Unassembled WGS sequence"/>
</dbReference>
<keyword evidence="13" id="KW-0472">Membrane</keyword>
<feature type="compositionally biased region" description="Polar residues" evidence="17">
    <location>
        <begin position="23"/>
        <end position="50"/>
    </location>
</feature>
<comment type="pathway">
    <text evidence="5">Protein modification; protein ubiquitination.</text>
</comment>
<evidence type="ECO:0000256" key="13">
    <source>
        <dbReference type="ARBA" id="ARBA00023136"/>
    </source>
</evidence>
<dbReference type="EMBL" id="CAXLJL010000066">
    <property type="protein sequence ID" value="CAL5130450.1"/>
    <property type="molecule type" value="Genomic_DNA"/>
</dbReference>
<feature type="compositionally biased region" description="Low complexity" evidence="17">
    <location>
        <begin position="181"/>
        <end position="190"/>
    </location>
</feature>
<keyword evidence="14" id="KW-0458">Lysosome</keyword>
<keyword evidence="15" id="KW-0449">Lipoprotein</keyword>
<evidence type="ECO:0000256" key="10">
    <source>
        <dbReference type="ARBA" id="ARBA00022771"/>
    </source>
</evidence>
<dbReference type="PANTHER" id="PTHR46661">
    <property type="entry name" value="E3 UBIQUITIN-PROTEIN LIGASE ZNRF1-LIKE PROTEIN"/>
    <property type="match status" value="1"/>
</dbReference>
<evidence type="ECO:0000256" key="11">
    <source>
        <dbReference type="ARBA" id="ARBA00022786"/>
    </source>
</evidence>
<keyword evidence="10 16" id="KW-0479">Metal-binding</keyword>
<name>A0AAV2T196_CALDB</name>
<dbReference type="GO" id="GO:0005764">
    <property type="term" value="C:lysosome"/>
    <property type="evidence" value="ECO:0007669"/>
    <property type="project" value="UniProtKB-SubCell"/>
</dbReference>
<keyword evidence="8" id="KW-0519">Myristate</keyword>
<accession>A0AAV2T196</accession>
<evidence type="ECO:0000256" key="5">
    <source>
        <dbReference type="ARBA" id="ARBA00004906"/>
    </source>
</evidence>
<gene>
    <name evidence="19" type="ORF">CDAUBV1_LOCUS2505</name>
</gene>
<dbReference type="AlphaFoldDB" id="A0AAV2T196"/>
<dbReference type="SMART" id="SM00184">
    <property type="entry name" value="RING"/>
    <property type="match status" value="1"/>
</dbReference>
<evidence type="ECO:0000256" key="1">
    <source>
        <dbReference type="ARBA" id="ARBA00000900"/>
    </source>
</evidence>
<dbReference type="Pfam" id="PF13639">
    <property type="entry name" value="zf-RING_2"/>
    <property type="match status" value="1"/>
</dbReference>